<dbReference type="InterPro" id="IPR002372">
    <property type="entry name" value="PQQ_rpt_dom"/>
</dbReference>
<dbReference type="SUPFAM" id="SSF56112">
    <property type="entry name" value="Protein kinase-like (PK-like)"/>
    <property type="match status" value="1"/>
</dbReference>
<evidence type="ECO:0000256" key="3">
    <source>
        <dbReference type="ARBA" id="ARBA00022777"/>
    </source>
</evidence>
<feature type="domain" description="Protein kinase" evidence="7">
    <location>
        <begin position="17"/>
        <end position="279"/>
    </location>
</feature>
<evidence type="ECO:0000256" key="2">
    <source>
        <dbReference type="ARBA" id="ARBA00022741"/>
    </source>
</evidence>
<dbReference type="Pfam" id="PF13360">
    <property type="entry name" value="PQQ_2"/>
    <property type="match status" value="3"/>
</dbReference>
<dbReference type="InterPro" id="IPR011044">
    <property type="entry name" value="Quino_amine_DH_bsu"/>
</dbReference>
<evidence type="ECO:0000256" key="4">
    <source>
        <dbReference type="ARBA" id="ARBA00022840"/>
    </source>
</evidence>
<evidence type="ECO:0000259" key="7">
    <source>
        <dbReference type="PROSITE" id="PS50011"/>
    </source>
</evidence>
<keyword evidence="1" id="KW-0808">Transferase</keyword>
<keyword evidence="4 5" id="KW-0067">ATP-binding</keyword>
<dbReference type="PANTHER" id="PTHR43289:SF34">
    <property type="entry name" value="SERINE_THREONINE-PROTEIN KINASE YBDM-RELATED"/>
    <property type="match status" value="1"/>
</dbReference>
<feature type="binding site" evidence="5">
    <location>
        <position position="45"/>
    </location>
    <ligand>
        <name>ATP</name>
        <dbReference type="ChEBI" id="CHEBI:30616"/>
    </ligand>
</feature>
<name>A0ABP5M582_9ACTN</name>
<dbReference type="PANTHER" id="PTHR43289">
    <property type="entry name" value="MITOGEN-ACTIVATED PROTEIN KINASE KINASE KINASE 20-RELATED"/>
    <property type="match status" value="1"/>
</dbReference>
<dbReference type="InterPro" id="IPR011009">
    <property type="entry name" value="Kinase-like_dom_sf"/>
</dbReference>
<dbReference type="InterPro" id="IPR011047">
    <property type="entry name" value="Quinoprotein_ADH-like_sf"/>
</dbReference>
<evidence type="ECO:0000313" key="9">
    <source>
        <dbReference type="Proteomes" id="UP001422759"/>
    </source>
</evidence>
<gene>
    <name evidence="8" type="ORF">GCM10009760_60540</name>
</gene>
<dbReference type="InterPro" id="IPR015943">
    <property type="entry name" value="WD40/YVTN_repeat-like_dom_sf"/>
</dbReference>
<dbReference type="RefSeq" id="WP_344469454.1">
    <property type="nucleotide sequence ID" value="NZ_BAAANT010000064.1"/>
</dbReference>
<dbReference type="SUPFAM" id="SSF50969">
    <property type="entry name" value="YVTN repeat-like/Quinoprotein amine dehydrogenase"/>
    <property type="match status" value="1"/>
</dbReference>
<accession>A0ABP5M582</accession>
<dbReference type="Pfam" id="PF00069">
    <property type="entry name" value="Pkinase"/>
    <property type="match status" value="1"/>
</dbReference>
<dbReference type="InterPro" id="IPR008271">
    <property type="entry name" value="Ser/Thr_kinase_AS"/>
</dbReference>
<comment type="caution">
    <text evidence="8">The sequence shown here is derived from an EMBL/GenBank/DDBJ whole genome shotgun (WGS) entry which is preliminary data.</text>
</comment>
<dbReference type="InterPro" id="IPR018391">
    <property type="entry name" value="PQQ_b-propeller_rpt"/>
</dbReference>
<dbReference type="SUPFAM" id="SSF50998">
    <property type="entry name" value="Quinoprotein alcohol dehydrogenase-like"/>
    <property type="match status" value="1"/>
</dbReference>
<dbReference type="SMART" id="SM00220">
    <property type="entry name" value="S_TKc"/>
    <property type="match status" value="1"/>
</dbReference>
<keyword evidence="9" id="KW-1185">Reference proteome</keyword>
<evidence type="ECO:0000256" key="6">
    <source>
        <dbReference type="SAM" id="MobiDB-lite"/>
    </source>
</evidence>
<organism evidence="8 9">
    <name type="scientific">Kitasatospora kazusensis</name>
    <dbReference type="NCBI Taxonomy" id="407974"/>
    <lineage>
        <taxon>Bacteria</taxon>
        <taxon>Bacillati</taxon>
        <taxon>Actinomycetota</taxon>
        <taxon>Actinomycetes</taxon>
        <taxon>Kitasatosporales</taxon>
        <taxon>Streptomycetaceae</taxon>
        <taxon>Kitasatospora</taxon>
    </lineage>
</organism>
<dbReference type="PROSITE" id="PS50011">
    <property type="entry name" value="PROTEIN_KINASE_DOM"/>
    <property type="match status" value="1"/>
</dbReference>
<dbReference type="InterPro" id="IPR017441">
    <property type="entry name" value="Protein_kinase_ATP_BS"/>
</dbReference>
<keyword evidence="3" id="KW-0418">Kinase</keyword>
<evidence type="ECO:0000313" key="8">
    <source>
        <dbReference type="EMBL" id="GAA2157948.1"/>
    </source>
</evidence>
<proteinExistence type="predicted"/>
<dbReference type="PROSITE" id="PS00108">
    <property type="entry name" value="PROTEIN_KINASE_ST"/>
    <property type="match status" value="1"/>
</dbReference>
<protein>
    <recommendedName>
        <fullName evidence="7">Protein kinase domain-containing protein</fullName>
    </recommendedName>
</protein>
<dbReference type="Proteomes" id="UP001422759">
    <property type="component" value="Unassembled WGS sequence"/>
</dbReference>
<dbReference type="EMBL" id="BAAANT010000064">
    <property type="protein sequence ID" value="GAA2157948.1"/>
    <property type="molecule type" value="Genomic_DNA"/>
</dbReference>
<dbReference type="SMART" id="SM00564">
    <property type="entry name" value="PQQ"/>
    <property type="match status" value="6"/>
</dbReference>
<keyword evidence="2 5" id="KW-0547">Nucleotide-binding</keyword>
<dbReference type="Gene3D" id="2.130.10.10">
    <property type="entry name" value="YVTN repeat-like/Quinoprotein amine dehydrogenase"/>
    <property type="match status" value="3"/>
</dbReference>
<dbReference type="CDD" id="cd14014">
    <property type="entry name" value="STKc_PknB_like"/>
    <property type="match status" value="1"/>
</dbReference>
<sequence length="789" mass="80970">MPIQPLEPIDPEAVGPYRLLARLGAGGMGRVYLARSAGGRTVAVKVVRAELAEDPEFRERFRREVSAAQAVSGAYTAPVVDADRDGPSPWLATAYVLGPSLTEAVAEHGPLPADTVRALGAGLAEALGAIHAAGLVHRDLKPSNVLLATDGPRVIDFGIARAMDGSKLTSTGIVVGSPGFMCPEQAEGSPMGAPGDVFSLGSVLAYAATGQGPFSHDTQSAAALLYRVIHHDPNLTGLPDELRPAITACLAKNPADRPTPAELSALLGSKETLARAAWLPAPVSSDIAAHAAEVMDMETPARGNAAVPTPTQVGLAAPAEGTMRLGGGAAAQPAPGFGPAPVFAPVPAADGPAPVAAEPAAEPGKPSRRLLLAGGGAALVAALGGAAAWALSGSGKPSPGPHPTASPKISGSASPVPVVSRAPGVPPAALWTYKLANDNPIQAAPLCANGVAYIGGDGLYALDVSNGKERFTQPEASATNLAIAGGTVSYGSVIDITTIDAATGAILWKYSAKNTADGKYSLSSGAVLAADDKAVYAMCGFGELDANGLPKMDVKDIPGIFALSRKDGSVLWSKQRQASADYAVNSVLAKNTLLYTDSQKNLVARSVTDGSQLWFAETDSRGSYYQPATDGDRVFCSAAGSGIQAVNVDGGKQAWVKTSTDGHLWYSPPAVGDGVVYSVLGGQSVHMTGLDYTPATAPVLYAYKASDGTELWKLPLTNECSMAVSPIVVKETVFVATPNNGIYAVDTKAHKIRWTFQNGLLDALDWKFGTDGERLIASQGDRIYALPPV</sequence>
<dbReference type="Gene3D" id="3.30.200.20">
    <property type="entry name" value="Phosphorylase Kinase, domain 1"/>
    <property type="match status" value="1"/>
</dbReference>
<evidence type="ECO:0000256" key="5">
    <source>
        <dbReference type="PROSITE-ProRule" id="PRU10141"/>
    </source>
</evidence>
<evidence type="ECO:0000256" key="1">
    <source>
        <dbReference type="ARBA" id="ARBA00022679"/>
    </source>
</evidence>
<dbReference type="Gene3D" id="1.10.510.10">
    <property type="entry name" value="Transferase(Phosphotransferase) domain 1"/>
    <property type="match status" value="1"/>
</dbReference>
<dbReference type="InterPro" id="IPR000719">
    <property type="entry name" value="Prot_kinase_dom"/>
</dbReference>
<dbReference type="PROSITE" id="PS00107">
    <property type="entry name" value="PROTEIN_KINASE_ATP"/>
    <property type="match status" value="1"/>
</dbReference>
<reference evidence="9" key="1">
    <citation type="journal article" date="2019" name="Int. J. Syst. Evol. Microbiol.">
        <title>The Global Catalogue of Microorganisms (GCM) 10K type strain sequencing project: providing services to taxonomists for standard genome sequencing and annotation.</title>
        <authorList>
            <consortium name="The Broad Institute Genomics Platform"/>
            <consortium name="The Broad Institute Genome Sequencing Center for Infectious Disease"/>
            <person name="Wu L."/>
            <person name="Ma J."/>
        </authorList>
    </citation>
    <scope>NUCLEOTIDE SEQUENCE [LARGE SCALE GENOMIC DNA]</scope>
    <source>
        <strain evidence="9">JCM 14560</strain>
    </source>
</reference>
<feature type="region of interest" description="Disordered" evidence="6">
    <location>
        <begin position="391"/>
        <end position="414"/>
    </location>
</feature>